<sequence length="140" mass="16181">MLSDYENDKSMFEYCNNNKNDIKCQCLIINDNIDVFSKSSYAPYFCWYSPCRNNENYITSLIKSEQKYCNITVCEISVNDIILSDNGNITITNECARNINPIYSLSQTIVSLTSFDVPNLLVNFFYPVVIIISILIFFKN</sequence>
<dbReference type="EMBL" id="HF679133">
    <property type="protein sequence ID" value="CCU56137.1"/>
    <property type="molecule type" value="Genomic_DNA"/>
</dbReference>
<keyword evidence="1" id="KW-1133">Transmembrane helix</keyword>
<dbReference type="RefSeq" id="YP_008004639.1">
    <property type="nucleotide sequence ID" value="NC_021249.1"/>
</dbReference>
<dbReference type="Proteomes" id="UP000792374">
    <property type="component" value="Genome"/>
</dbReference>
<reference evidence="2" key="1">
    <citation type="journal article" date="2013" name="J. Virol.">
        <title>New Insights into the Evolution of Entomopoxvirinae from the Complete Genome Sequences of Four Entomopoxviruses Infecting Adoxophyes honmai, Choristoneura biennis, Choristoneura rosaceana, and Mythimna separata.</title>
        <authorList>
            <person name="Theze J."/>
            <person name="Takatsuka J."/>
            <person name="Li Z."/>
            <person name="Gallais J."/>
            <person name="Doucet D."/>
            <person name="Arif B."/>
            <person name="Nakai M."/>
            <person name="Herniou E.A."/>
        </authorList>
    </citation>
    <scope>NUCLEOTIDE SEQUENCE</scope>
</reference>
<proteinExistence type="predicted"/>
<keyword evidence="1" id="KW-0472">Membrane</keyword>
<evidence type="ECO:0000313" key="2">
    <source>
        <dbReference type="EMBL" id="CCU56137.1"/>
    </source>
</evidence>
<accession>A0ABM9QKS7</accession>
<dbReference type="InterPro" id="IPR004251">
    <property type="entry name" value="Pox_virus_G9/A16"/>
</dbReference>
<keyword evidence="3" id="KW-1185">Reference proteome</keyword>
<name>A0ABM9QKS7_9POXV</name>
<gene>
    <name evidence="2" type="ORF">CHREV_235</name>
</gene>
<dbReference type="GeneID" id="15613560"/>
<dbReference type="Pfam" id="PF03003">
    <property type="entry name" value="Pox_G9-A16"/>
    <property type="match status" value="1"/>
</dbReference>
<protein>
    <submittedName>
        <fullName evidence="2">Late 16kDa membrane protein (Cop-J5L)</fullName>
    </submittedName>
</protein>
<keyword evidence="1" id="KW-0812">Transmembrane</keyword>
<evidence type="ECO:0000256" key="1">
    <source>
        <dbReference type="SAM" id="Phobius"/>
    </source>
</evidence>
<feature type="transmembrane region" description="Helical" evidence="1">
    <location>
        <begin position="120"/>
        <end position="138"/>
    </location>
</feature>
<organism evidence="2 3">
    <name type="scientific">Choristoneura rosaceana entomopoxvirus 'L'</name>
    <dbReference type="NCBI Taxonomy" id="1293539"/>
    <lineage>
        <taxon>Viruses</taxon>
        <taxon>Varidnaviria</taxon>
        <taxon>Bamfordvirae</taxon>
        <taxon>Nucleocytoviricota</taxon>
        <taxon>Pokkesviricetes</taxon>
        <taxon>Chitovirales</taxon>
        <taxon>Poxviridae</taxon>
        <taxon>Entomopoxvirinae</taxon>
        <taxon>Betaentomopoxvirus</taxon>
        <taxon>Betaentomopoxvirus crosaceana</taxon>
        <taxon>Choristoneura rosaceana entomopoxvirus</taxon>
    </lineage>
</organism>
<evidence type="ECO:0000313" key="3">
    <source>
        <dbReference type="Proteomes" id="UP000792374"/>
    </source>
</evidence>